<evidence type="ECO:0000313" key="2">
    <source>
        <dbReference type="EMBL" id="QGZ59365.1"/>
    </source>
</evidence>
<proteinExistence type="predicted"/>
<dbReference type="Proteomes" id="UP000434209">
    <property type="component" value="Chromosome 4"/>
</dbReference>
<reference evidence="2 3" key="1">
    <citation type="submission" date="2019-12" db="EMBL/GenBank/DDBJ databases">
        <title>Paraburkholderia acidiphila 7Q-K02 sp. nov and Paraburkholderia acidisoli DHF22 sp. nov., two strains isolated from forest soil.</title>
        <authorList>
            <person name="Gao Z."/>
            <person name="Qiu L."/>
        </authorList>
    </citation>
    <scope>NUCLEOTIDE SEQUENCE [LARGE SCALE GENOMIC DNA]</scope>
    <source>
        <strain evidence="2 3">7Q-K02</strain>
    </source>
</reference>
<name>A0A7Z2GD70_9BURK</name>
<dbReference type="RefSeq" id="WP_158762547.1">
    <property type="nucleotide sequence ID" value="NZ_CP046912.1"/>
</dbReference>
<dbReference type="EMBL" id="CP046912">
    <property type="protein sequence ID" value="QGZ59365.1"/>
    <property type="molecule type" value="Genomic_DNA"/>
</dbReference>
<gene>
    <name evidence="2" type="ORF">FAZ97_30655</name>
</gene>
<feature type="domain" description="Peptidoglycan binding-like" evidence="1">
    <location>
        <begin position="34"/>
        <end position="88"/>
    </location>
</feature>
<dbReference type="OrthoDB" id="5395100at2"/>
<dbReference type="InterPro" id="IPR036365">
    <property type="entry name" value="PGBD-like_sf"/>
</dbReference>
<dbReference type="Gene3D" id="1.10.101.10">
    <property type="entry name" value="PGBD-like superfamily/PGBD"/>
    <property type="match status" value="1"/>
</dbReference>
<dbReference type="InterPro" id="IPR036366">
    <property type="entry name" value="PGBDSf"/>
</dbReference>
<dbReference type="KEGG" id="pacp:FAZ97_30655"/>
<evidence type="ECO:0000313" key="3">
    <source>
        <dbReference type="Proteomes" id="UP000434209"/>
    </source>
</evidence>
<dbReference type="Pfam" id="PF01471">
    <property type="entry name" value="PG_binding_1"/>
    <property type="match status" value="1"/>
</dbReference>
<accession>A0A7Z2GD70</accession>
<evidence type="ECO:0000259" key="1">
    <source>
        <dbReference type="Pfam" id="PF01471"/>
    </source>
</evidence>
<protein>
    <submittedName>
        <fullName evidence="2">Protein with peptidoglycan-binding domain protein</fullName>
    </submittedName>
</protein>
<keyword evidence="3" id="KW-1185">Reference proteome</keyword>
<dbReference type="InterPro" id="IPR002477">
    <property type="entry name" value="Peptidoglycan-bd-like"/>
</dbReference>
<sequence length="263" mass="28035">MGDAEGGSVTPDKYPVAVYDELAYPGALSTGSKGPGVKRVQEWLCYHGFGTAIDSDFGSATAAALANFQQHNLLQSNSTLDAGTWKALVDPIRRVMADGTGNQLDQRISTVASNHLAMHPREFGGDNCGPWVRIYTGGRDGVQWKWCAGFVTFLLKQACVELAMAPPVPGSLSCDSLAAQAKAANRFRTSESVANSWPTLGQTYIFLVRNGAGDWMHTGLGFAGAPRAFSTIEGNTNDDGSQNGYEVCARTRAAAGKDFIYLL</sequence>
<organism evidence="2 3">
    <name type="scientific">Paraburkholderia acidiphila</name>
    <dbReference type="NCBI Taxonomy" id="2571747"/>
    <lineage>
        <taxon>Bacteria</taxon>
        <taxon>Pseudomonadati</taxon>
        <taxon>Pseudomonadota</taxon>
        <taxon>Betaproteobacteria</taxon>
        <taxon>Burkholderiales</taxon>
        <taxon>Burkholderiaceae</taxon>
        <taxon>Paraburkholderia</taxon>
    </lineage>
</organism>
<dbReference type="SUPFAM" id="SSF47090">
    <property type="entry name" value="PGBD-like"/>
    <property type="match status" value="1"/>
</dbReference>
<dbReference type="AlphaFoldDB" id="A0A7Z2GD70"/>